<evidence type="ECO:0000256" key="6">
    <source>
        <dbReference type="ARBA" id="ARBA00022777"/>
    </source>
</evidence>
<evidence type="ECO:0000256" key="2">
    <source>
        <dbReference type="ARBA" id="ARBA00012513"/>
    </source>
</evidence>
<comment type="subcellular location">
    <subcellularLocation>
        <location evidence="1">Nucleus</location>
    </subcellularLocation>
</comment>
<sequence>MEEVKLKNREYCWMFGMSAFQEDDDKSNKDGTLGTGENDRNAVISNTYGVHGCKSKAMVPLPLTRFCHVHMLSDSKQKLYKACSFAIKREKDDYEVVRKVGKGKYSEVFEGIHTTNNEKCIIKILKPVKKKKVNQWISVYGNKGSTYQHAFVVLYNCCNLQSDLLFDNFCNLELLASSITVAI</sequence>
<keyword evidence="4" id="KW-0808">Transferase</keyword>
<evidence type="ECO:0000259" key="13">
    <source>
        <dbReference type="Pfam" id="PF13891"/>
    </source>
</evidence>
<evidence type="ECO:0000313" key="14">
    <source>
        <dbReference type="EnsemblPlants" id="PGSC0003DMT400056494"/>
    </source>
</evidence>
<dbReference type="PaxDb" id="4113-PGSC0003DMT400056494"/>
<keyword evidence="3" id="KW-0723">Serine/threonine-protein kinase</keyword>
<dbReference type="GO" id="GO:0004674">
    <property type="term" value="F:protein serine/threonine kinase activity"/>
    <property type="evidence" value="ECO:0007669"/>
    <property type="project" value="UniProtKB-KW"/>
</dbReference>
<protein>
    <recommendedName>
        <fullName evidence="2">non-specific serine/threonine protein kinase</fullName>
        <ecNumber evidence="2">2.7.11.1</ecNumber>
    </recommendedName>
</protein>
<evidence type="ECO:0000256" key="11">
    <source>
        <dbReference type="ARBA" id="ARBA00061236"/>
    </source>
</evidence>
<dbReference type="FunFam" id="3.30.200.20:FF:000088">
    <property type="entry name" value="Casein kinase II subunit alpha"/>
    <property type="match status" value="1"/>
</dbReference>
<dbReference type="PANTHER" id="PTHR24054">
    <property type="entry name" value="CASEIN KINASE II SUBUNIT ALPHA"/>
    <property type="match status" value="1"/>
</dbReference>
<dbReference type="Gene3D" id="3.30.200.20">
    <property type="entry name" value="Phosphorylase Kinase, domain 1"/>
    <property type="match status" value="1"/>
</dbReference>
<accession>M1BZI5</accession>
<dbReference type="EC" id="2.7.11.1" evidence="2"/>
<comment type="catalytic activity">
    <reaction evidence="9">
        <text>L-threonyl-[protein] + ATP = O-phospho-L-threonyl-[protein] + ADP + H(+)</text>
        <dbReference type="Rhea" id="RHEA:46608"/>
        <dbReference type="Rhea" id="RHEA-COMP:11060"/>
        <dbReference type="Rhea" id="RHEA-COMP:11605"/>
        <dbReference type="ChEBI" id="CHEBI:15378"/>
        <dbReference type="ChEBI" id="CHEBI:30013"/>
        <dbReference type="ChEBI" id="CHEBI:30616"/>
        <dbReference type="ChEBI" id="CHEBI:61977"/>
        <dbReference type="ChEBI" id="CHEBI:456216"/>
        <dbReference type="EC" id="2.7.11.1"/>
    </reaction>
</comment>
<dbReference type="SUPFAM" id="SSF56112">
    <property type="entry name" value="Protein kinase-like (PK-like)"/>
    <property type="match status" value="1"/>
</dbReference>
<evidence type="ECO:0000256" key="10">
    <source>
        <dbReference type="ARBA" id="ARBA00048679"/>
    </source>
</evidence>
<keyword evidence="15" id="KW-1185">Reference proteome</keyword>
<dbReference type="HOGENOM" id="CLU_1477591_0_0_1"/>
<dbReference type="GO" id="GO:0005634">
    <property type="term" value="C:nucleus"/>
    <property type="evidence" value="ECO:0007669"/>
    <property type="project" value="UniProtKB-SubCell"/>
</dbReference>
<dbReference type="Proteomes" id="UP000011115">
    <property type="component" value="Unassembled WGS sequence"/>
</dbReference>
<proteinExistence type="inferred from homology"/>
<keyword evidence="8" id="KW-0539">Nucleus</keyword>
<evidence type="ECO:0000256" key="12">
    <source>
        <dbReference type="PROSITE-ProRule" id="PRU10141"/>
    </source>
</evidence>
<dbReference type="PANTHER" id="PTHR24054:SF0">
    <property type="entry name" value="CASEIN KINASE II SUBUNIT ALPHA"/>
    <property type="match status" value="1"/>
</dbReference>
<dbReference type="InterPro" id="IPR017441">
    <property type="entry name" value="Protein_kinase_ATP_BS"/>
</dbReference>
<evidence type="ECO:0000313" key="15">
    <source>
        <dbReference type="Proteomes" id="UP000011115"/>
    </source>
</evidence>
<evidence type="ECO:0000256" key="1">
    <source>
        <dbReference type="ARBA" id="ARBA00004123"/>
    </source>
</evidence>
<evidence type="ECO:0000256" key="3">
    <source>
        <dbReference type="ARBA" id="ARBA00022527"/>
    </source>
</evidence>
<dbReference type="PROSITE" id="PS00107">
    <property type="entry name" value="PROTEIN_KINASE_ATP"/>
    <property type="match status" value="1"/>
</dbReference>
<evidence type="ECO:0000256" key="7">
    <source>
        <dbReference type="ARBA" id="ARBA00022840"/>
    </source>
</evidence>
<comment type="catalytic activity">
    <reaction evidence="10">
        <text>L-seryl-[protein] + ATP = O-phospho-L-seryl-[protein] + ADP + H(+)</text>
        <dbReference type="Rhea" id="RHEA:17989"/>
        <dbReference type="Rhea" id="RHEA-COMP:9863"/>
        <dbReference type="Rhea" id="RHEA-COMP:11604"/>
        <dbReference type="ChEBI" id="CHEBI:15378"/>
        <dbReference type="ChEBI" id="CHEBI:29999"/>
        <dbReference type="ChEBI" id="CHEBI:30616"/>
        <dbReference type="ChEBI" id="CHEBI:83421"/>
        <dbReference type="ChEBI" id="CHEBI:456216"/>
        <dbReference type="EC" id="2.7.11.1"/>
    </reaction>
</comment>
<keyword evidence="7 12" id="KW-0067">ATP-binding</keyword>
<dbReference type="InterPro" id="IPR045216">
    <property type="entry name" value="CK2_alpha"/>
</dbReference>
<dbReference type="AlphaFoldDB" id="M1BZI5"/>
<evidence type="ECO:0000256" key="4">
    <source>
        <dbReference type="ARBA" id="ARBA00022679"/>
    </source>
</evidence>
<reference evidence="14" key="2">
    <citation type="submission" date="2015-06" db="UniProtKB">
        <authorList>
            <consortium name="EnsemblPlants"/>
        </authorList>
    </citation>
    <scope>IDENTIFICATION</scope>
    <source>
        <strain evidence="14">DM1-3 516 R44</strain>
    </source>
</reference>
<name>M1BZI5_SOLTU</name>
<organism evidence="14 15">
    <name type="scientific">Solanum tuberosum</name>
    <name type="common">Potato</name>
    <dbReference type="NCBI Taxonomy" id="4113"/>
    <lineage>
        <taxon>Eukaryota</taxon>
        <taxon>Viridiplantae</taxon>
        <taxon>Streptophyta</taxon>
        <taxon>Embryophyta</taxon>
        <taxon>Tracheophyta</taxon>
        <taxon>Spermatophyta</taxon>
        <taxon>Magnoliopsida</taxon>
        <taxon>eudicotyledons</taxon>
        <taxon>Gunneridae</taxon>
        <taxon>Pentapetalae</taxon>
        <taxon>asterids</taxon>
        <taxon>lamiids</taxon>
        <taxon>Solanales</taxon>
        <taxon>Solanaceae</taxon>
        <taxon>Solanoideae</taxon>
        <taxon>Solaneae</taxon>
        <taxon>Solanum</taxon>
    </lineage>
</organism>
<dbReference type="eggNOG" id="KOG0668">
    <property type="taxonomic scope" value="Eukaryota"/>
</dbReference>
<evidence type="ECO:0000256" key="5">
    <source>
        <dbReference type="ARBA" id="ARBA00022741"/>
    </source>
</evidence>
<feature type="binding site" evidence="12">
    <location>
        <position position="123"/>
    </location>
    <ligand>
        <name>ATP</name>
        <dbReference type="ChEBI" id="CHEBI:30616"/>
    </ligand>
</feature>
<keyword evidence="6" id="KW-0418">Kinase</keyword>
<dbReference type="STRING" id="4113.M1BZI5"/>
<dbReference type="InterPro" id="IPR011009">
    <property type="entry name" value="Kinase-like_dom_sf"/>
</dbReference>
<dbReference type="InterPro" id="IPR025927">
    <property type="entry name" value="Znf_KANL2-like"/>
</dbReference>
<reference evidence="15" key="1">
    <citation type="journal article" date="2011" name="Nature">
        <title>Genome sequence and analysis of the tuber crop potato.</title>
        <authorList>
            <consortium name="The Potato Genome Sequencing Consortium"/>
        </authorList>
    </citation>
    <scope>NUCLEOTIDE SEQUENCE [LARGE SCALE GENOMIC DNA]</scope>
    <source>
        <strain evidence="15">cv. DM1-3 516 R44</strain>
    </source>
</reference>
<dbReference type="InParanoid" id="M1BZI5"/>
<evidence type="ECO:0000256" key="8">
    <source>
        <dbReference type="ARBA" id="ARBA00023242"/>
    </source>
</evidence>
<dbReference type="Pfam" id="PF13891">
    <property type="entry name" value="zf-C3HC3H_KANSL2"/>
    <property type="match status" value="1"/>
</dbReference>
<dbReference type="EnsemblPlants" id="PGSC0003DMT400056494">
    <property type="protein sequence ID" value="PGSC0003DMT400056494"/>
    <property type="gene ID" value="PGSC0003DMG400021952"/>
</dbReference>
<comment type="similarity">
    <text evidence="11">Belongs to the protein kinase superfamily. Ser/Thr protein kinase family. CK2 subfamily.</text>
</comment>
<feature type="domain" description="KANL2-like probable zinc-finger" evidence="13">
    <location>
        <begin position="51"/>
        <end position="90"/>
    </location>
</feature>
<keyword evidence="5 12" id="KW-0547">Nucleotide-binding</keyword>
<dbReference type="Gramene" id="PGSC0003DMT400056494">
    <property type="protein sequence ID" value="PGSC0003DMT400056494"/>
    <property type="gene ID" value="PGSC0003DMG400021952"/>
</dbReference>
<evidence type="ECO:0000256" key="9">
    <source>
        <dbReference type="ARBA" id="ARBA00047899"/>
    </source>
</evidence>
<dbReference type="GO" id="GO:0005524">
    <property type="term" value="F:ATP binding"/>
    <property type="evidence" value="ECO:0007669"/>
    <property type="project" value="UniProtKB-UniRule"/>
</dbReference>